<name>A0AAV2AXW5_9ARAC</name>
<organism evidence="1 2">
    <name type="scientific">Larinioides sclopetarius</name>
    <dbReference type="NCBI Taxonomy" id="280406"/>
    <lineage>
        <taxon>Eukaryota</taxon>
        <taxon>Metazoa</taxon>
        <taxon>Ecdysozoa</taxon>
        <taxon>Arthropoda</taxon>
        <taxon>Chelicerata</taxon>
        <taxon>Arachnida</taxon>
        <taxon>Araneae</taxon>
        <taxon>Araneomorphae</taxon>
        <taxon>Entelegynae</taxon>
        <taxon>Araneoidea</taxon>
        <taxon>Araneidae</taxon>
        <taxon>Larinioides</taxon>
    </lineage>
</organism>
<sequence length="50" mass="5858">MQAQDGYLPITLLEKEMIVNELLLRRLVHARQWIVGAFQFPRHPRQSAAD</sequence>
<feature type="non-terminal residue" evidence="1">
    <location>
        <position position="50"/>
    </location>
</feature>
<accession>A0AAV2AXW5</accession>
<reference evidence="1 2" key="1">
    <citation type="submission" date="2024-04" db="EMBL/GenBank/DDBJ databases">
        <authorList>
            <person name="Rising A."/>
            <person name="Reimegard J."/>
            <person name="Sonavane S."/>
            <person name="Akerstrom W."/>
            <person name="Nylinder S."/>
            <person name="Hedman E."/>
            <person name="Kallberg Y."/>
        </authorList>
    </citation>
    <scope>NUCLEOTIDE SEQUENCE [LARGE SCALE GENOMIC DNA]</scope>
</reference>
<dbReference type="AlphaFoldDB" id="A0AAV2AXW5"/>
<proteinExistence type="predicted"/>
<dbReference type="Proteomes" id="UP001497382">
    <property type="component" value="Unassembled WGS sequence"/>
</dbReference>
<keyword evidence="2" id="KW-1185">Reference proteome</keyword>
<evidence type="ECO:0000313" key="1">
    <source>
        <dbReference type="EMBL" id="CAL1288411.1"/>
    </source>
</evidence>
<protein>
    <submittedName>
        <fullName evidence="1">Uncharacterized protein</fullName>
    </submittedName>
</protein>
<comment type="caution">
    <text evidence="1">The sequence shown here is derived from an EMBL/GenBank/DDBJ whole genome shotgun (WGS) entry which is preliminary data.</text>
</comment>
<dbReference type="EMBL" id="CAXIEN010000231">
    <property type="protein sequence ID" value="CAL1288411.1"/>
    <property type="molecule type" value="Genomic_DNA"/>
</dbReference>
<gene>
    <name evidence="1" type="ORF">LARSCL_LOCUS15329</name>
</gene>
<evidence type="ECO:0000313" key="2">
    <source>
        <dbReference type="Proteomes" id="UP001497382"/>
    </source>
</evidence>